<dbReference type="EMBL" id="CP158367">
    <property type="protein sequence ID" value="XBX76241.1"/>
    <property type="molecule type" value="Genomic_DNA"/>
</dbReference>
<reference evidence="4" key="2">
    <citation type="submission" date="2024-06" db="EMBL/GenBank/DDBJ databases">
        <authorList>
            <person name="Petrova K.O."/>
            <person name="Toshchakov S.V."/>
            <person name="Boltjanskaja Y.V."/>
            <person name="Kevbrin V."/>
        </authorList>
    </citation>
    <scope>NUCLEOTIDE SEQUENCE</scope>
    <source>
        <strain evidence="4">Z-910T</strain>
    </source>
</reference>
<comment type="catalytic activity">
    <reaction evidence="3">
        <text>L-glutaminyl-[protein] + H2O = L-glutamyl-[protein] + NH4(+)</text>
        <dbReference type="Rhea" id="RHEA:16441"/>
        <dbReference type="Rhea" id="RHEA-COMP:10207"/>
        <dbReference type="Rhea" id="RHEA-COMP:10208"/>
        <dbReference type="ChEBI" id="CHEBI:15377"/>
        <dbReference type="ChEBI" id="CHEBI:28938"/>
        <dbReference type="ChEBI" id="CHEBI:29973"/>
        <dbReference type="ChEBI" id="CHEBI:30011"/>
        <dbReference type="EC" id="3.5.1.44"/>
    </reaction>
</comment>
<keyword evidence="1 3" id="KW-0145">Chemotaxis</keyword>
<dbReference type="HAMAP" id="MF_01440">
    <property type="entry name" value="CheD"/>
    <property type="match status" value="1"/>
</dbReference>
<dbReference type="InterPro" id="IPR005659">
    <property type="entry name" value="Chemorcpt_Glu_NH3ase_CheD"/>
</dbReference>
<dbReference type="InterPro" id="IPR011324">
    <property type="entry name" value="Cytotoxic_necrot_fac-like_cat"/>
</dbReference>
<reference evidence="4" key="1">
    <citation type="journal article" date="2013" name="Extremophiles">
        <title>Proteinivorax tanatarense gen. nov., sp. nov., an anaerobic, haloalkaliphilic, proteolytic bacterium isolated from a decaying algal bloom, and proposal of Proteinivoraceae fam. nov.</title>
        <authorList>
            <person name="Kevbrin V."/>
            <person name="Boltyanskaya Y."/>
            <person name="Zhilina T."/>
            <person name="Kolganova T."/>
            <person name="Lavrentjeva E."/>
            <person name="Kuznetsov B."/>
        </authorList>
    </citation>
    <scope>NUCLEOTIDE SEQUENCE</scope>
    <source>
        <strain evidence="4">Z-910T</strain>
    </source>
</reference>
<dbReference type="SUPFAM" id="SSF64438">
    <property type="entry name" value="CNF1/YfiH-like putative cysteine hydrolases"/>
    <property type="match status" value="1"/>
</dbReference>
<dbReference type="GO" id="GO:0006935">
    <property type="term" value="P:chemotaxis"/>
    <property type="evidence" value="ECO:0007669"/>
    <property type="project" value="UniProtKB-UniRule"/>
</dbReference>
<dbReference type="RefSeq" id="WP_350344975.1">
    <property type="nucleotide sequence ID" value="NZ_CP158367.1"/>
</dbReference>
<keyword evidence="2 3" id="KW-0378">Hydrolase</keyword>
<dbReference type="CDD" id="cd16352">
    <property type="entry name" value="CheD"/>
    <property type="match status" value="1"/>
</dbReference>
<proteinExistence type="inferred from homology"/>
<dbReference type="AlphaFoldDB" id="A0AAU7VQ94"/>
<sequence length="160" mass="17154">MKEVLKVGMSEVKITHPPTLLKTTGLGSCVGVCMYDKKLKIGGMAHVMLPSSANTKVKEFNVGKYADTAIEFLVKSLKEKGCNDLKAKIAGGAQMFTFSNSSDIMNVGARNVKAVKDLLAKQGIKVISEDTGGNKGRTITFEIDSCNLIVRAIGSEEKII</sequence>
<dbReference type="PANTHER" id="PTHR35147:SF1">
    <property type="entry name" value="CHEMORECEPTOR GLUTAMINE DEAMIDASE CHED-RELATED"/>
    <property type="match status" value="1"/>
</dbReference>
<dbReference type="EC" id="3.5.1.44" evidence="3"/>
<gene>
    <name evidence="3" type="primary">cheD</name>
    <name evidence="4" type="ORF">PRVXT_001423</name>
</gene>
<protein>
    <recommendedName>
        <fullName evidence="3">Probable chemoreceptor glutamine deamidase CheD</fullName>
        <ecNumber evidence="3">3.5.1.44</ecNumber>
    </recommendedName>
</protein>
<organism evidence="4">
    <name type="scientific">Proteinivorax tanatarense</name>
    <dbReference type="NCBI Taxonomy" id="1260629"/>
    <lineage>
        <taxon>Bacteria</taxon>
        <taxon>Bacillati</taxon>
        <taxon>Bacillota</taxon>
        <taxon>Clostridia</taxon>
        <taxon>Eubacteriales</taxon>
        <taxon>Proteinivoracaceae</taxon>
        <taxon>Proteinivorax</taxon>
    </lineage>
</organism>
<evidence type="ECO:0000256" key="1">
    <source>
        <dbReference type="ARBA" id="ARBA00022500"/>
    </source>
</evidence>
<dbReference type="GO" id="GO:0050568">
    <property type="term" value="F:protein-glutamine glutaminase activity"/>
    <property type="evidence" value="ECO:0007669"/>
    <property type="project" value="UniProtKB-UniRule"/>
</dbReference>
<name>A0AAU7VQ94_9FIRM</name>
<evidence type="ECO:0000313" key="4">
    <source>
        <dbReference type="EMBL" id="XBX76241.1"/>
    </source>
</evidence>
<dbReference type="Pfam" id="PF03975">
    <property type="entry name" value="CheD"/>
    <property type="match status" value="1"/>
</dbReference>
<evidence type="ECO:0000256" key="3">
    <source>
        <dbReference type="HAMAP-Rule" id="MF_01440"/>
    </source>
</evidence>
<accession>A0AAU7VQ94</accession>
<evidence type="ECO:0000256" key="2">
    <source>
        <dbReference type="ARBA" id="ARBA00022801"/>
    </source>
</evidence>
<comment type="function">
    <text evidence="3">Probably deamidates glutamine residues to glutamate on methyl-accepting chemotaxis receptors (MCPs), playing an important role in chemotaxis.</text>
</comment>
<dbReference type="InterPro" id="IPR038592">
    <property type="entry name" value="CheD-like_sf"/>
</dbReference>
<comment type="similarity">
    <text evidence="3">Belongs to the CheD family.</text>
</comment>
<dbReference type="Gene3D" id="3.30.1330.200">
    <property type="match status" value="1"/>
</dbReference>
<dbReference type="PANTHER" id="PTHR35147">
    <property type="entry name" value="CHEMORECEPTOR GLUTAMINE DEAMIDASE CHED-RELATED"/>
    <property type="match status" value="1"/>
</dbReference>